<name>A0A7H8Q601_9BACL</name>
<feature type="compositionally biased region" description="Basic and acidic residues" evidence="1">
    <location>
        <begin position="268"/>
        <end position="303"/>
    </location>
</feature>
<keyword evidence="4" id="KW-1185">Reference proteome</keyword>
<dbReference type="InterPro" id="IPR025889">
    <property type="entry name" value="GSP17M-like_dom"/>
</dbReference>
<feature type="domain" description="General stress protein 17M-like" evidence="2">
    <location>
        <begin position="11"/>
        <end position="99"/>
    </location>
</feature>
<evidence type="ECO:0000313" key="3">
    <source>
        <dbReference type="EMBL" id="QKX49359.1"/>
    </source>
</evidence>
<feature type="compositionally biased region" description="Basic and acidic residues" evidence="1">
    <location>
        <begin position="214"/>
        <end position="229"/>
    </location>
</feature>
<proteinExistence type="predicted"/>
<reference evidence="3 4" key="1">
    <citation type="submission" date="2020-04" db="EMBL/GenBank/DDBJ databases">
        <authorList>
            <person name="Pajer P."/>
            <person name="Broz P."/>
        </authorList>
    </citation>
    <scope>NUCLEOTIDE SEQUENCE [LARGE SCALE GENOMIC DNA]</scope>
    <source>
        <strain evidence="4">NRL-ATB46093</strain>
    </source>
</reference>
<dbReference type="EMBL" id="CP051177">
    <property type="protein sequence ID" value="QKX49359.1"/>
    <property type="molecule type" value="Genomic_DNA"/>
</dbReference>
<reference evidence="4" key="2">
    <citation type="submission" date="2020-06" db="EMBL/GenBank/DDBJ databases">
        <title>Isolation of Planomicrobium glaciei.</title>
        <authorList>
            <person name="Malisova L."/>
            <person name="Safrankova R."/>
            <person name="Jakubu V."/>
            <person name="Spanelova P."/>
        </authorList>
    </citation>
    <scope>NUCLEOTIDE SEQUENCE [LARGE SCALE GENOMIC DNA]</scope>
    <source>
        <strain evidence="4">NRL-ATB46093</strain>
    </source>
</reference>
<accession>A0A7H8Q601</accession>
<feature type="compositionally biased region" description="Basic and acidic residues" evidence="1">
    <location>
        <begin position="121"/>
        <end position="133"/>
    </location>
</feature>
<evidence type="ECO:0000259" key="2">
    <source>
        <dbReference type="Pfam" id="PF11181"/>
    </source>
</evidence>
<feature type="compositionally biased region" description="Basic and acidic residues" evidence="1">
    <location>
        <begin position="142"/>
        <end position="162"/>
    </location>
</feature>
<evidence type="ECO:0000256" key="1">
    <source>
        <dbReference type="SAM" id="MobiDB-lite"/>
    </source>
</evidence>
<gene>
    <name evidence="3" type="ORF">HF394_01520</name>
</gene>
<dbReference type="Proteomes" id="UP000509222">
    <property type="component" value="Chromosome"/>
</dbReference>
<feature type="region of interest" description="Disordered" evidence="1">
    <location>
        <begin position="108"/>
        <end position="312"/>
    </location>
</feature>
<sequence>MNSRNRDFILVYSQEEMLSKVEELKMRGYRESDIHVLVDDDSVLGAVDDRHELQTHETGSIGSKFKTFFTGKDSVREELKQMDLEQRDIDLYQESLENGAILLYTESGSSREQDNYSSFGDDTRTVDSDEAKRNTAMAPFGRDIERDDRRHRDEKIHDKDVVGTDLGMTGIRSDEIYTTDTSREEQYGHPSNGGKAQDSRLKGDSIHPTTGNRTADESNPEEKLMEHEPGLGADTGQDIINSDDGVHRRQDDQSPGVDPNLGPAPFGRDSEEEHLLADRDDNFEEPRNPRDGRSLHDEADKKPGTPPTPKLF</sequence>
<evidence type="ECO:0000313" key="4">
    <source>
        <dbReference type="Proteomes" id="UP000509222"/>
    </source>
</evidence>
<dbReference type="RefSeq" id="WP_036804401.1">
    <property type="nucleotide sequence ID" value="NZ_CP051177.1"/>
</dbReference>
<organism evidence="3 4">
    <name type="scientific">Planococcus glaciei</name>
    <dbReference type="NCBI Taxonomy" id="459472"/>
    <lineage>
        <taxon>Bacteria</taxon>
        <taxon>Bacillati</taxon>
        <taxon>Bacillota</taxon>
        <taxon>Bacilli</taxon>
        <taxon>Bacillales</taxon>
        <taxon>Caryophanaceae</taxon>
        <taxon>Planococcus</taxon>
    </lineage>
</organism>
<dbReference type="Pfam" id="PF11181">
    <property type="entry name" value="YflT"/>
    <property type="match status" value="1"/>
</dbReference>
<dbReference type="AlphaFoldDB" id="A0A7H8Q601"/>
<protein>
    <submittedName>
        <fullName evidence="3">General stress protein</fullName>
    </submittedName>
</protein>